<organism evidence="1 2">
    <name type="scientific">Paenibacillus cookii</name>
    <dbReference type="NCBI Taxonomy" id="157839"/>
    <lineage>
        <taxon>Bacteria</taxon>
        <taxon>Bacillati</taxon>
        <taxon>Bacillota</taxon>
        <taxon>Bacilli</taxon>
        <taxon>Bacillales</taxon>
        <taxon>Paenibacillaceae</taxon>
        <taxon>Paenibacillus</taxon>
    </lineage>
</organism>
<keyword evidence="2" id="KW-1185">Reference proteome</keyword>
<reference evidence="1 2" key="1">
    <citation type="submission" date="2021-03" db="EMBL/GenBank/DDBJ databases">
        <title>Antimicrobial resistance genes in bacteria isolated from Japanese honey, and their potential for conferring macrolide and lincosamide resistance in the American foulbrood pathogen Paenibacillus larvae.</title>
        <authorList>
            <person name="Okamoto M."/>
            <person name="Kumagai M."/>
            <person name="Kanamori H."/>
            <person name="Takamatsu D."/>
        </authorList>
    </citation>
    <scope>NUCLEOTIDE SEQUENCE [LARGE SCALE GENOMIC DNA]</scope>
    <source>
        <strain evidence="1 2">J21TS3</strain>
    </source>
</reference>
<accession>A0ABQ4M0P5</accession>
<name>A0ABQ4M0P5_9BACL</name>
<comment type="caution">
    <text evidence="1">The sequence shown here is derived from an EMBL/GenBank/DDBJ whole genome shotgun (WGS) entry which is preliminary data.</text>
</comment>
<dbReference type="Proteomes" id="UP000680638">
    <property type="component" value="Unassembled WGS sequence"/>
</dbReference>
<sequence length="54" mass="5826">MLMVAPAGTGVITFVWKEVVPTAGDIVEAGAALPLISMRELTSKETFKLTEYEI</sequence>
<evidence type="ECO:0000313" key="2">
    <source>
        <dbReference type="Proteomes" id="UP000680638"/>
    </source>
</evidence>
<protein>
    <recommendedName>
        <fullName evidence="3">Lipoyl-binding domain-containing protein</fullName>
    </recommendedName>
</protein>
<evidence type="ECO:0000313" key="1">
    <source>
        <dbReference type="EMBL" id="GIO68536.1"/>
    </source>
</evidence>
<proteinExistence type="predicted"/>
<gene>
    <name evidence="1" type="ORF">J21TS3_33570</name>
</gene>
<evidence type="ECO:0008006" key="3">
    <source>
        <dbReference type="Google" id="ProtNLM"/>
    </source>
</evidence>
<dbReference type="EMBL" id="BORW01000019">
    <property type="protein sequence ID" value="GIO68536.1"/>
    <property type="molecule type" value="Genomic_DNA"/>
</dbReference>